<dbReference type="InterPro" id="IPR000866">
    <property type="entry name" value="AhpC/TSA"/>
</dbReference>
<feature type="transmembrane region" description="Helical" evidence="1">
    <location>
        <begin position="42"/>
        <end position="66"/>
    </location>
</feature>
<dbReference type="Gene3D" id="3.40.30.10">
    <property type="entry name" value="Glutaredoxin"/>
    <property type="match status" value="1"/>
</dbReference>
<keyword evidence="1" id="KW-0472">Membrane</keyword>
<evidence type="ECO:0000313" key="4">
    <source>
        <dbReference type="Proteomes" id="UP000706525"/>
    </source>
</evidence>
<dbReference type="InterPro" id="IPR041017">
    <property type="entry name" value="Thioredoxin_10"/>
</dbReference>
<keyword evidence="1" id="KW-1133">Transmembrane helix</keyword>
<evidence type="ECO:0000259" key="2">
    <source>
        <dbReference type="PROSITE" id="PS51352"/>
    </source>
</evidence>
<reference evidence="3 4" key="1">
    <citation type="submission" date="2021-08" db="EMBL/GenBank/DDBJ databases">
        <authorList>
            <person name="Peeters C."/>
        </authorList>
    </citation>
    <scope>NUCLEOTIDE SEQUENCE [LARGE SCALE GENOMIC DNA]</scope>
    <source>
        <strain evidence="3 4">LMG 32289</strain>
    </source>
</reference>
<dbReference type="InterPro" id="IPR050553">
    <property type="entry name" value="Thioredoxin_ResA/DsbE_sf"/>
</dbReference>
<dbReference type="PANTHER" id="PTHR42852">
    <property type="entry name" value="THIOL:DISULFIDE INTERCHANGE PROTEIN DSBE"/>
    <property type="match status" value="1"/>
</dbReference>
<name>A0ABM8XMC6_9BURK</name>
<dbReference type="Pfam" id="PF00578">
    <property type="entry name" value="AhpC-TSA"/>
    <property type="match status" value="1"/>
</dbReference>
<dbReference type="InterPro" id="IPR013766">
    <property type="entry name" value="Thioredoxin_domain"/>
</dbReference>
<dbReference type="InterPro" id="IPR036249">
    <property type="entry name" value="Thioredoxin-like_sf"/>
</dbReference>
<dbReference type="Proteomes" id="UP000706525">
    <property type="component" value="Unassembled WGS sequence"/>
</dbReference>
<dbReference type="SUPFAM" id="SSF52833">
    <property type="entry name" value="Thioredoxin-like"/>
    <property type="match status" value="1"/>
</dbReference>
<evidence type="ECO:0000256" key="1">
    <source>
        <dbReference type="SAM" id="Phobius"/>
    </source>
</evidence>
<comment type="caution">
    <text evidence="3">The sequence shown here is derived from an EMBL/GenBank/DDBJ whole genome shotgun (WGS) entry which is preliminary data.</text>
</comment>
<keyword evidence="1" id="KW-0812">Transmembrane</keyword>
<gene>
    <name evidence="3" type="primary">dipZ_2</name>
    <name evidence="3" type="ORF">LMG32289_04810</name>
</gene>
<dbReference type="PROSITE" id="PS51352">
    <property type="entry name" value="THIOREDOXIN_2"/>
    <property type="match status" value="1"/>
</dbReference>
<protein>
    <submittedName>
        <fullName evidence="3">Protein DipZ</fullName>
    </submittedName>
</protein>
<feature type="transmembrane region" description="Helical" evidence="1">
    <location>
        <begin position="73"/>
        <end position="92"/>
    </location>
</feature>
<accession>A0ABM8XMC6</accession>
<feature type="transmembrane region" description="Helical" evidence="1">
    <location>
        <begin position="126"/>
        <end position="149"/>
    </location>
</feature>
<evidence type="ECO:0000313" key="3">
    <source>
        <dbReference type="EMBL" id="CAG9181362.1"/>
    </source>
</evidence>
<keyword evidence="4" id="KW-1185">Reference proteome</keyword>
<dbReference type="Pfam" id="PF17991">
    <property type="entry name" value="Thioredoxin_10"/>
    <property type="match status" value="1"/>
</dbReference>
<organism evidence="3 4">
    <name type="scientific">Cupriavidus pampae</name>
    <dbReference type="NCBI Taxonomy" id="659251"/>
    <lineage>
        <taxon>Bacteria</taxon>
        <taxon>Pseudomonadati</taxon>
        <taxon>Pseudomonadota</taxon>
        <taxon>Betaproteobacteria</taxon>
        <taxon>Burkholderiales</taxon>
        <taxon>Burkholderiaceae</taxon>
        <taxon>Cupriavidus</taxon>
    </lineage>
</organism>
<dbReference type="RefSeq" id="WP_223992924.1">
    <property type="nucleotide sequence ID" value="NZ_CAJZAG010000010.1"/>
</dbReference>
<sequence length="609" mass="64247">MTLLILAFVGGALTILSPCILPVLPFVFARAGRPFATSTLPMLAGMALTFAAVASLASVAGGWVVHLNEYGRIVALVLLGVFGLSLLLPKLADTLTAPLVAFGNRLAARHAAVAPASATRAVVSSLLLGIATGMLWAPCAGPILGLVLTGAALRGASVQTTLLLVAYAAGAATSLAIAQGIGGRVFAAMRQSLGAAEGLRRGLGVGVLAGVLAIGFGADTGLLARLGGDNTSRLEQALVNALHASGRGTDNLSADRGEAPGMLLAANDMRDGIGNDVTDARTNFRSGLPVEGRMPALDGATEWLNSPPLTLAQLRGKPTLVYFWTYSCINCIRTLPYLRAWAEKYPDLNIVAVHTPEFAFEKKSENIRRALSDFRIKFPVAVDSDYKIWRAFDNNYWPAAYFVDANGQIRHHQFGEGDYGRSEQVIQALLKEAGNRNVPTDMVTPDAKGAQAAPDLRNLASGETYLGYQQATNFDASGFGGRLLPDAPRDYKATVSRLNHWGLNGNWTVSEDKATLNRADGGIVLRFRARDLHLVLGPAADGKAVRFLVTVDGKAPGASHGADIDAAGNGAITATRLYQLVRQAGDVGEHTFEIRFLDAGAQAYVFTFG</sequence>
<dbReference type="PANTHER" id="PTHR42852:SF13">
    <property type="entry name" value="PROTEIN DIPZ"/>
    <property type="match status" value="1"/>
</dbReference>
<proteinExistence type="predicted"/>
<feature type="transmembrane region" description="Helical" evidence="1">
    <location>
        <begin position="161"/>
        <end position="182"/>
    </location>
</feature>
<dbReference type="EMBL" id="CAJZAG010000010">
    <property type="protein sequence ID" value="CAG9181362.1"/>
    <property type="molecule type" value="Genomic_DNA"/>
</dbReference>
<feature type="domain" description="Thioredoxin" evidence="2">
    <location>
        <begin position="288"/>
        <end position="431"/>
    </location>
</feature>
<dbReference type="Gene3D" id="2.60.120.260">
    <property type="entry name" value="Galactose-binding domain-like"/>
    <property type="match status" value="1"/>
</dbReference>